<name>A0A6J7QMR8_9ZZZZ</name>
<dbReference type="InterPro" id="IPR013149">
    <property type="entry name" value="ADH-like_C"/>
</dbReference>
<dbReference type="EMBL" id="CAFBPN010000031">
    <property type="protein sequence ID" value="CAB5018927.1"/>
    <property type="molecule type" value="Genomic_DNA"/>
</dbReference>
<dbReference type="GO" id="GO:0016491">
    <property type="term" value="F:oxidoreductase activity"/>
    <property type="evidence" value="ECO:0007669"/>
    <property type="project" value="UniProtKB-KW"/>
</dbReference>
<evidence type="ECO:0000256" key="2">
    <source>
        <dbReference type="ARBA" id="ARBA00008072"/>
    </source>
</evidence>
<dbReference type="InterPro" id="IPR002328">
    <property type="entry name" value="ADH_Zn_CS"/>
</dbReference>
<keyword evidence="5" id="KW-0560">Oxidoreductase</keyword>
<dbReference type="InterPro" id="IPR013154">
    <property type="entry name" value="ADH-like_N"/>
</dbReference>
<keyword evidence="4" id="KW-0862">Zinc</keyword>
<dbReference type="InterPro" id="IPR036291">
    <property type="entry name" value="NAD(P)-bd_dom_sf"/>
</dbReference>
<dbReference type="GO" id="GO:0008270">
    <property type="term" value="F:zinc ion binding"/>
    <property type="evidence" value="ECO:0007669"/>
    <property type="project" value="InterPro"/>
</dbReference>
<evidence type="ECO:0000256" key="5">
    <source>
        <dbReference type="ARBA" id="ARBA00023002"/>
    </source>
</evidence>
<evidence type="ECO:0000256" key="4">
    <source>
        <dbReference type="ARBA" id="ARBA00022833"/>
    </source>
</evidence>
<evidence type="ECO:0000256" key="3">
    <source>
        <dbReference type="ARBA" id="ARBA00022723"/>
    </source>
</evidence>
<dbReference type="PANTHER" id="PTHR43350">
    <property type="entry name" value="NAD-DEPENDENT ALCOHOL DEHYDROGENASE"/>
    <property type="match status" value="1"/>
</dbReference>
<organism evidence="8">
    <name type="scientific">freshwater metagenome</name>
    <dbReference type="NCBI Taxonomy" id="449393"/>
    <lineage>
        <taxon>unclassified sequences</taxon>
        <taxon>metagenomes</taxon>
        <taxon>ecological metagenomes</taxon>
    </lineage>
</organism>
<dbReference type="InterPro" id="IPR011032">
    <property type="entry name" value="GroES-like_sf"/>
</dbReference>
<dbReference type="PROSITE" id="PS00059">
    <property type="entry name" value="ADH_ZINC"/>
    <property type="match status" value="1"/>
</dbReference>
<dbReference type="FunFam" id="3.40.50.720:FF:000003">
    <property type="entry name" value="S-(hydroxymethyl)glutathione dehydrogenase"/>
    <property type="match status" value="1"/>
</dbReference>
<feature type="domain" description="Alcohol dehydrogenase-like C-terminal" evidence="6">
    <location>
        <begin position="228"/>
        <end position="355"/>
    </location>
</feature>
<feature type="domain" description="Alcohol dehydrogenase-like N-terminal" evidence="7">
    <location>
        <begin position="57"/>
        <end position="185"/>
    </location>
</feature>
<evidence type="ECO:0000256" key="1">
    <source>
        <dbReference type="ARBA" id="ARBA00001947"/>
    </source>
</evidence>
<dbReference type="CDD" id="cd08278">
    <property type="entry name" value="benzyl_alcohol_DH"/>
    <property type="match status" value="1"/>
</dbReference>
<gene>
    <name evidence="8" type="ORF">UFOPK4098_00739</name>
</gene>
<dbReference type="Pfam" id="PF08240">
    <property type="entry name" value="ADH_N"/>
    <property type="match status" value="1"/>
</dbReference>
<keyword evidence="3" id="KW-0479">Metal-binding</keyword>
<evidence type="ECO:0000259" key="7">
    <source>
        <dbReference type="Pfam" id="PF08240"/>
    </source>
</evidence>
<proteinExistence type="inferred from homology"/>
<sequence length="395" mass="41422">MTTSVLTGYSLSFLILDALAHGAKTWHDEFMKISAAVLPSHDGAFEVRELEISDPRPGEVLVRVVGAGMCHTDLLARTPGAPFPLPVVLGHEGSGIVEAVGAGVTSVVPGDKVVMSYASCGKCTNCSTGFPQYCDLFYPLNFMGTRMDGSTPLTSADGTNMACCWFGQSSFANYAMASERNVVKVTADDVKLELLGPLGCGFQTGAGAVINSLKVRAGTSIAIYGAGAVGLAAVMAAKIAGCSTIIAVDLHDSRLALAHELGATHTLNAKSTTNIVESVQQITAGGAQYAFDTTGVQSVVRGAVDALRPTGVCCLVGAGLAEFTLEGSGFLFGKTVMGVIEGDAFPGEFIPKMIEWHRRGQFPIEKLIKTYRLDQINEAQHDSETGVTIKPVFVF</sequence>
<dbReference type="Gene3D" id="3.40.50.720">
    <property type="entry name" value="NAD(P)-binding Rossmann-like Domain"/>
    <property type="match status" value="1"/>
</dbReference>
<dbReference type="Pfam" id="PF00107">
    <property type="entry name" value="ADH_zinc_N"/>
    <property type="match status" value="1"/>
</dbReference>
<evidence type="ECO:0000259" key="6">
    <source>
        <dbReference type="Pfam" id="PF00107"/>
    </source>
</evidence>
<evidence type="ECO:0000313" key="8">
    <source>
        <dbReference type="EMBL" id="CAB5018927.1"/>
    </source>
</evidence>
<dbReference type="AlphaFoldDB" id="A0A6J7QMR8"/>
<dbReference type="SUPFAM" id="SSF50129">
    <property type="entry name" value="GroES-like"/>
    <property type="match status" value="1"/>
</dbReference>
<accession>A0A6J7QMR8</accession>
<reference evidence="8" key="1">
    <citation type="submission" date="2020-05" db="EMBL/GenBank/DDBJ databases">
        <authorList>
            <person name="Chiriac C."/>
            <person name="Salcher M."/>
            <person name="Ghai R."/>
            <person name="Kavagutti S V."/>
        </authorList>
    </citation>
    <scope>NUCLEOTIDE SEQUENCE</scope>
</reference>
<dbReference type="SUPFAM" id="SSF51735">
    <property type="entry name" value="NAD(P)-binding Rossmann-fold domains"/>
    <property type="match status" value="1"/>
</dbReference>
<dbReference type="Gene3D" id="3.90.180.10">
    <property type="entry name" value="Medium-chain alcohol dehydrogenases, catalytic domain"/>
    <property type="match status" value="1"/>
</dbReference>
<comment type="cofactor">
    <cofactor evidence="1">
        <name>Zn(2+)</name>
        <dbReference type="ChEBI" id="CHEBI:29105"/>
    </cofactor>
</comment>
<protein>
    <submittedName>
        <fullName evidence="8">Unannotated protein</fullName>
    </submittedName>
</protein>
<dbReference type="PANTHER" id="PTHR43350:SF21">
    <property type="entry name" value="S-NITROSOMYCOTHIOL REDUCTASE MSCR"/>
    <property type="match status" value="1"/>
</dbReference>
<comment type="similarity">
    <text evidence="2">Belongs to the zinc-containing alcohol dehydrogenase family.</text>
</comment>